<dbReference type="EMBL" id="MDKC01000008">
    <property type="protein sequence ID" value="ODG92467.1"/>
    <property type="molecule type" value="Genomic_DNA"/>
</dbReference>
<proteinExistence type="predicted"/>
<dbReference type="PANTHER" id="PTHR34408:SF2">
    <property type="entry name" value="CELL WALL-BINDING PROTEIN YWSB"/>
    <property type="match status" value="1"/>
</dbReference>
<evidence type="ECO:0000259" key="2">
    <source>
        <dbReference type="PROSITE" id="PS51781"/>
    </source>
</evidence>
<dbReference type="SMART" id="SM00287">
    <property type="entry name" value="SH3b"/>
    <property type="match status" value="2"/>
</dbReference>
<dbReference type="InterPro" id="IPR003646">
    <property type="entry name" value="SH3-like_bac-type"/>
</dbReference>
<dbReference type="RefSeq" id="WP_069033326.1">
    <property type="nucleotide sequence ID" value="NZ_MDKC01000008.1"/>
</dbReference>
<evidence type="ECO:0000256" key="1">
    <source>
        <dbReference type="SAM" id="SignalP"/>
    </source>
</evidence>
<sequence>MKKKLLKAFVSTMALSGALLVSNGVTAGPTHVSAAVLNAPISVYEVTASVLNVRSAPNTSSKVVDTLRKKDQIEIVKFYNASWAQIKTTTTKNGIAYVNTKYLQKVPTTVTTKANLNLRTGPSTKYKVLTVIPKGAKVSFLGYQTEGKTQIDYKWAIVSYNGKKGFVSTSYLNMK</sequence>
<feature type="domain" description="SH3b" evidence="2">
    <location>
        <begin position="105"/>
        <end position="175"/>
    </location>
</feature>
<name>A0ABX2ZSU8_9BACI</name>
<dbReference type="InterPro" id="IPR052354">
    <property type="entry name" value="Cell_Wall_Dynamics_Protein"/>
</dbReference>
<feature type="signal peptide" evidence="1">
    <location>
        <begin position="1"/>
        <end position="27"/>
    </location>
</feature>
<keyword evidence="1" id="KW-0732">Signal</keyword>
<comment type="caution">
    <text evidence="3">The sequence shown here is derived from an EMBL/GenBank/DDBJ whole genome shotgun (WGS) entry which is preliminary data.</text>
</comment>
<dbReference type="Proteomes" id="UP000094580">
    <property type="component" value="Unassembled WGS sequence"/>
</dbReference>
<dbReference type="Pfam" id="PF08239">
    <property type="entry name" value="SH3_3"/>
    <property type="match status" value="2"/>
</dbReference>
<evidence type="ECO:0000313" key="4">
    <source>
        <dbReference type="Proteomes" id="UP000094580"/>
    </source>
</evidence>
<accession>A0ABX2ZSU8</accession>
<evidence type="ECO:0000313" key="3">
    <source>
        <dbReference type="EMBL" id="ODG92467.1"/>
    </source>
</evidence>
<dbReference type="PROSITE" id="PS51781">
    <property type="entry name" value="SH3B"/>
    <property type="match status" value="2"/>
</dbReference>
<feature type="chain" id="PRO_5046718596" description="SH3b domain-containing protein" evidence="1">
    <location>
        <begin position="28"/>
        <end position="175"/>
    </location>
</feature>
<feature type="domain" description="SH3b" evidence="2">
    <location>
        <begin position="41"/>
        <end position="104"/>
    </location>
</feature>
<keyword evidence="4" id="KW-1185">Reference proteome</keyword>
<protein>
    <recommendedName>
        <fullName evidence="2">SH3b domain-containing protein</fullName>
    </recommendedName>
</protein>
<dbReference type="PANTHER" id="PTHR34408">
    <property type="entry name" value="FAMILY PROTEIN, PUTATIVE-RELATED"/>
    <property type="match status" value="1"/>
</dbReference>
<organism evidence="3 4">
    <name type="scientific">Gottfriedia luciferensis</name>
    <dbReference type="NCBI Taxonomy" id="178774"/>
    <lineage>
        <taxon>Bacteria</taxon>
        <taxon>Bacillati</taxon>
        <taxon>Bacillota</taxon>
        <taxon>Bacilli</taxon>
        <taxon>Bacillales</taxon>
        <taxon>Bacillaceae</taxon>
        <taxon>Gottfriedia</taxon>
    </lineage>
</organism>
<gene>
    <name evidence="3" type="ORF">BED47_19880</name>
</gene>
<reference evidence="3 4" key="1">
    <citation type="submission" date="2016-07" db="EMBL/GenBank/DDBJ databases">
        <authorList>
            <person name="Townsley L."/>
            <person name="Shank E.A."/>
        </authorList>
    </citation>
    <scope>NUCLEOTIDE SEQUENCE [LARGE SCALE GENOMIC DNA]</scope>
    <source>
        <strain evidence="3 4">CH01</strain>
    </source>
</reference>
<dbReference type="Gene3D" id="2.30.30.40">
    <property type="entry name" value="SH3 Domains"/>
    <property type="match status" value="2"/>
</dbReference>